<dbReference type="PANTHER" id="PTHR10009:SF18">
    <property type="entry name" value="PROTEIN YELLOW-LIKE PROTEIN"/>
    <property type="match status" value="1"/>
</dbReference>
<dbReference type="PANTHER" id="PTHR10009">
    <property type="entry name" value="PROTEIN YELLOW-RELATED"/>
    <property type="match status" value="1"/>
</dbReference>
<reference evidence="4 5" key="1">
    <citation type="submission" date="2019-12" db="EMBL/GenBank/DDBJ databases">
        <title>Chitinophaga sp. strain ysch24 (GDMCC 1.1355), whole genome shotgun sequence.</title>
        <authorList>
            <person name="Zhang X."/>
        </authorList>
    </citation>
    <scope>NUCLEOTIDE SEQUENCE [LARGE SCALE GENOMIC DNA]</scope>
    <source>
        <strain evidence="5">ysch24</strain>
    </source>
</reference>
<gene>
    <name evidence="4" type="ORF">GO493_11170</name>
</gene>
<comment type="caution">
    <text evidence="4">The sequence shown here is derived from an EMBL/GenBank/DDBJ whole genome shotgun (WGS) entry which is preliminary data.</text>
</comment>
<dbReference type="InterPro" id="IPR011042">
    <property type="entry name" value="6-blade_b-propeller_TolB-like"/>
</dbReference>
<evidence type="ECO:0000313" key="5">
    <source>
        <dbReference type="Proteomes" id="UP000461730"/>
    </source>
</evidence>
<dbReference type="Proteomes" id="UP000461730">
    <property type="component" value="Unassembled WGS sequence"/>
</dbReference>
<dbReference type="InterPro" id="IPR017996">
    <property type="entry name" value="MRJP/yellow-related"/>
</dbReference>
<keyword evidence="3" id="KW-0472">Membrane</keyword>
<protein>
    <recommendedName>
        <fullName evidence="6">Major royal jelly protein</fullName>
    </recommendedName>
</protein>
<sequence>MKKVYRYLFRAIALLLILVVIGLVVIKIGYGGGRNYPDVGSYNAEGMKKPEKLIKLDYPPGNIAVAKNGHVYFNYHPLIRPNRFSAATVFEWADGKVNPFPSMEIQKEFQGSFGMTVDNQNRLWLIEPATFDFKHTRIWAFDLATRKKVHFYEFPEGVAQYAEEIRVTGDGKYVLLPNPGIFRFTSSKLLVYSVENHNVRVAIDGDASVQPENWLMRTTDGKPYRLIWGLLNFAVGIDGIEISEDQNWVYLASMTHSRLYRVPLSAVLNSDLTASDVANQIEDLGRKPMSDGITVDKSGNVIITDVEHGGLMAFDMKSRTASTLFRSKDILWADGVATGPDSSLYLTDSAIPAYVGEFAAPPDRSVLLKHRPYFIYRLKH</sequence>
<evidence type="ECO:0000313" key="4">
    <source>
        <dbReference type="EMBL" id="MVT08823.1"/>
    </source>
</evidence>
<name>A0A7K1U385_9BACT</name>
<dbReference type="AlphaFoldDB" id="A0A7K1U385"/>
<evidence type="ECO:0000256" key="2">
    <source>
        <dbReference type="ARBA" id="ARBA00022525"/>
    </source>
</evidence>
<dbReference type="Gene3D" id="2.120.10.30">
    <property type="entry name" value="TolB, C-terminal domain"/>
    <property type="match status" value="1"/>
</dbReference>
<dbReference type="SUPFAM" id="SSF63829">
    <property type="entry name" value="Calcium-dependent phosphotriesterase"/>
    <property type="match status" value="1"/>
</dbReference>
<keyword evidence="2" id="KW-0964">Secreted</keyword>
<evidence type="ECO:0000256" key="1">
    <source>
        <dbReference type="ARBA" id="ARBA00004613"/>
    </source>
</evidence>
<dbReference type="EMBL" id="WRXN01000004">
    <property type="protein sequence ID" value="MVT08823.1"/>
    <property type="molecule type" value="Genomic_DNA"/>
</dbReference>
<accession>A0A7K1U385</accession>
<evidence type="ECO:0000256" key="3">
    <source>
        <dbReference type="SAM" id="Phobius"/>
    </source>
</evidence>
<keyword evidence="3" id="KW-1133">Transmembrane helix</keyword>
<dbReference type="GO" id="GO:0005576">
    <property type="term" value="C:extracellular region"/>
    <property type="evidence" value="ECO:0007669"/>
    <property type="project" value="UniProtKB-SubCell"/>
</dbReference>
<keyword evidence="5" id="KW-1185">Reference proteome</keyword>
<proteinExistence type="predicted"/>
<dbReference type="Pfam" id="PF03022">
    <property type="entry name" value="MRJP"/>
    <property type="match status" value="1"/>
</dbReference>
<comment type="subcellular location">
    <subcellularLocation>
        <location evidence="1">Secreted</location>
    </subcellularLocation>
</comment>
<feature type="transmembrane region" description="Helical" evidence="3">
    <location>
        <begin position="7"/>
        <end position="30"/>
    </location>
</feature>
<keyword evidence="3" id="KW-0812">Transmembrane</keyword>
<organism evidence="4 5">
    <name type="scientific">Chitinophaga tropicalis</name>
    <dbReference type="NCBI Taxonomy" id="2683588"/>
    <lineage>
        <taxon>Bacteria</taxon>
        <taxon>Pseudomonadati</taxon>
        <taxon>Bacteroidota</taxon>
        <taxon>Chitinophagia</taxon>
        <taxon>Chitinophagales</taxon>
        <taxon>Chitinophagaceae</taxon>
        <taxon>Chitinophaga</taxon>
    </lineage>
</organism>
<evidence type="ECO:0008006" key="6">
    <source>
        <dbReference type="Google" id="ProtNLM"/>
    </source>
</evidence>
<dbReference type="RefSeq" id="WP_157306245.1">
    <property type="nucleotide sequence ID" value="NZ_WRXN01000004.1"/>
</dbReference>